<keyword evidence="2" id="KW-1185">Reference proteome</keyword>
<evidence type="ECO:0000313" key="2">
    <source>
        <dbReference type="Proteomes" id="UP001200034"/>
    </source>
</evidence>
<reference evidence="1" key="1">
    <citation type="journal article" date="2021" name="Mol. Ecol. Resour.">
        <title>Phylogenomic analyses of the genus Drosophila reveals genomic signals of climate adaptation.</title>
        <authorList>
            <person name="Li F."/>
            <person name="Rane R.V."/>
            <person name="Luria V."/>
            <person name="Xiong Z."/>
            <person name="Chen J."/>
            <person name="Li Z."/>
            <person name="Catullo R.A."/>
            <person name="Griffin P.C."/>
            <person name="Schiffer M."/>
            <person name="Pearce S."/>
            <person name="Lee S.F."/>
            <person name="McElroy K."/>
            <person name="Stocker A."/>
            <person name="Shirriffs J."/>
            <person name="Cockerell F."/>
            <person name="Coppin C."/>
            <person name="Sgro C.M."/>
            <person name="Karger A."/>
            <person name="Cain J.W."/>
            <person name="Weber J.A."/>
            <person name="Santpere G."/>
            <person name="Kirschner M.W."/>
            <person name="Hoffmann A.A."/>
            <person name="Oakeshott J.G."/>
            <person name="Zhang G."/>
        </authorList>
    </citation>
    <scope>NUCLEOTIDE SEQUENCE</scope>
    <source>
        <strain evidence="1">BGI-SZ-2011g</strain>
    </source>
</reference>
<sequence>MPKEAGDTEEHVVFSCHLIRYLNPMTQHMSIFAMQLGDEMPPQSECSPHCDINEERIYATYVCDAEGNLVKKLLFFESDYRKALQHEFQRRALASQLKTDEGEHA</sequence>
<dbReference type="Proteomes" id="UP001200034">
    <property type="component" value="Unassembled WGS sequence"/>
</dbReference>
<comment type="caution">
    <text evidence="1">The sequence shown here is derived from an EMBL/GenBank/DDBJ whole genome shotgun (WGS) entry which is preliminary data.</text>
</comment>
<organism evidence="1 2">
    <name type="scientific">Drosophila rubida</name>
    <dbReference type="NCBI Taxonomy" id="30044"/>
    <lineage>
        <taxon>Eukaryota</taxon>
        <taxon>Metazoa</taxon>
        <taxon>Ecdysozoa</taxon>
        <taxon>Arthropoda</taxon>
        <taxon>Hexapoda</taxon>
        <taxon>Insecta</taxon>
        <taxon>Pterygota</taxon>
        <taxon>Neoptera</taxon>
        <taxon>Endopterygota</taxon>
        <taxon>Diptera</taxon>
        <taxon>Brachycera</taxon>
        <taxon>Muscomorpha</taxon>
        <taxon>Ephydroidea</taxon>
        <taxon>Drosophilidae</taxon>
        <taxon>Drosophila</taxon>
    </lineage>
</organism>
<proteinExistence type="predicted"/>
<dbReference type="AlphaFoldDB" id="A0AAD4KBY8"/>
<name>A0AAD4KBY8_9MUSC</name>
<accession>A0AAD4KBY8</accession>
<dbReference type="EMBL" id="JAJJHW010000095">
    <property type="protein sequence ID" value="KAH8386660.1"/>
    <property type="molecule type" value="Genomic_DNA"/>
</dbReference>
<gene>
    <name evidence="1" type="ORF">KR093_001818</name>
</gene>
<evidence type="ECO:0000313" key="1">
    <source>
        <dbReference type="EMBL" id="KAH8386660.1"/>
    </source>
</evidence>
<protein>
    <submittedName>
        <fullName evidence="1">Uncharacterized protein</fullName>
    </submittedName>
</protein>